<dbReference type="Gene3D" id="3.30.420.10">
    <property type="entry name" value="Ribonuclease H-like superfamily/Ribonuclease H"/>
    <property type="match status" value="1"/>
</dbReference>
<evidence type="ECO:0000313" key="4">
    <source>
        <dbReference type="Proteomes" id="UP001165121"/>
    </source>
</evidence>
<feature type="compositionally biased region" description="Basic and acidic residues" evidence="1">
    <location>
        <begin position="596"/>
        <end position="607"/>
    </location>
</feature>
<dbReference type="PROSITE" id="PS50994">
    <property type="entry name" value="INTEGRASE"/>
    <property type="match status" value="1"/>
</dbReference>
<dbReference type="GO" id="GO:0015074">
    <property type="term" value="P:DNA integration"/>
    <property type="evidence" value="ECO:0007669"/>
    <property type="project" value="InterPro"/>
</dbReference>
<feature type="compositionally biased region" description="Basic and acidic residues" evidence="1">
    <location>
        <begin position="333"/>
        <end position="343"/>
    </location>
</feature>
<protein>
    <submittedName>
        <fullName evidence="3">Unnamed protein product</fullName>
    </submittedName>
</protein>
<accession>A0A9W6XXY1</accession>
<feature type="compositionally biased region" description="Basic and acidic residues" evidence="1">
    <location>
        <begin position="569"/>
        <end position="581"/>
    </location>
</feature>
<dbReference type="InterPro" id="IPR036397">
    <property type="entry name" value="RNaseH_sf"/>
</dbReference>
<dbReference type="AlphaFoldDB" id="A0A9W6XXY1"/>
<dbReference type="GO" id="GO:0003676">
    <property type="term" value="F:nucleic acid binding"/>
    <property type="evidence" value="ECO:0007669"/>
    <property type="project" value="InterPro"/>
</dbReference>
<reference evidence="3" key="1">
    <citation type="submission" date="2023-04" db="EMBL/GenBank/DDBJ databases">
        <title>Phytophthora fragariaefolia NBRC 109709.</title>
        <authorList>
            <person name="Ichikawa N."/>
            <person name="Sato H."/>
            <person name="Tonouchi N."/>
        </authorList>
    </citation>
    <scope>NUCLEOTIDE SEQUENCE</scope>
    <source>
        <strain evidence="3">NBRC 109709</strain>
    </source>
</reference>
<feature type="region of interest" description="Disordered" evidence="1">
    <location>
        <begin position="569"/>
        <end position="607"/>
    </location>
</feature>
<dbReference type="InterPro" id="IPR001584">
    <property type="entry name" value="Integrase_cat-core"/>
</dbReference>
<gene>
    <name evidence="3" type="ORF">Pfra01_001967700</name>
</gene>
<feature type="compositionally biased region" description="Polar residues" evidence="1">
    <location>
        <begin position="344"/>
        <end position="359"/>
    </location>
</feature>
<dbReference type="PANTHER" id="PTHR37984">
    <property type="entry name" value="PROTEIN CBG26694"/>
    <property type="match status" value="1"/>
</dbReference>
<dbReference type="PANTHER" id="PTHR37984:SF15">
    <property type="entry name" value="INTEGRASE CATALYTIC DOMAIN-CONTAINING PROTEIN"/>
    <property type="match status" value="1"/>
</dbReference>
<dbReference type="InterPro" id="IPR012337">
    <property type="entry name" value="RNaseH-like_sf"/>
</dbReference>
<feature type="domain" description="Integrase catalytic" evidence="2">
    <location>
        <begin position="23"/>
        <end position="192"/>
    </location>
</feature>
<feature type="region of interest" description="Disordered" evidence="1">
    <location>
        <begin position="298"/>
        <end position="413"/>
    </location>
</feature>
<evidence type="ECO:0000313" key="3">
    <source>
        <dbReference type="EMBL" id="GMF49688.1"/>
    </source>
</evidence>
<comment type="caution">
    <text evidence="3">The sequence shown here is derived from an EMBL/GenBank/DDBJ whole genome shotgun (WGS) entry which is preliminary data.</text>
</comment>
<keyword evidence="4" id="KW-1185">Reference proteome</keyword>
<dbReference type="SUPFAM" id="SSF53098">
    <property type="entry name" value="Ribonuclease H-like"/>
    <property type="match status" value="1"/>
</dbReference>
<name>A0A9W6XXY1_9STRA</name>
<dbReference type="EMBL" id="BSXT01002567">
    <property type="protein sequence ID" value="GMF49688.1"/>
    <property type="molecule type" value="Genomic_DNA"/>
</dbReference>
<feature type="compositionally biased region" description="Acidic residues" evidence="1">
    <location>
        <begin position="582"/>
        <end position="595"/>
    </location>
</feature>
<sequence>MREAVHNWVSACQDCGSCKARPKAVVPPSVKTGDVCDRWTIDLAGPLPETIHGNRYVIAAVEYTTRYAVAEAVPEHTAKAIAKFLMNCVVLVYGPMREIMMDGAREFGSKVTTELLALMQVKQATPVPYRPNLLGLVERFHGSWKHIVSLYVDEEQTDWDDFSPDVSEWYVGRVSRGVDPRLEKSERSSRRGITEGTGKAGYRRNERHRVDFHEGQLVWVYRPARGPGITKFGHRWRGPAQIVEAAGYDNFKVKMLESEHELVVHCSFHLPFYYPMNLLGQMAKAMALDLREEAIAAADIEEDNSPNAEQEGLEPLSEDGEAPAAAPDDDRSEQEAHEDDERSPLQTTAMESTAVSTTRAAGKRRKQATPRKVPDPRATAPLRVGSRKRARTVEHISSGAQQHGIDSIASRTRARIRQEPYADVAPADDHRSESPVRALARRGALEERIDPDTVPGTRNMTTVEDETISTGGAVRATDANQQHVPDEEDEVRVYVFAAPGRRGFDSLVSRQPRLTRLRPGEQVVEVRRRRYRTRTGRYALEFETQRVNQEGKRRVPDTMWVNQNDYEQLWRDGRLRTHNGDSEDDDRSEPETEQQDEPRVVRARGRE</sequence>
<dbReference type="InterPro" id="IPR050951">
    <property type="entry name" value="Retrovirus_Pol_polyprotein"/>
</dbReference>
<evidence type="ECO:0000259" key="2">
    <source>
        <dbReference type="PROSITE" id="PS50994"/>
    </source>
</evidence>
<evidence type="ECO:0000256" key="1">
    <source>
        <dbReference type="SAM" id="MobiDB-lite"/>
    </source>
</evidence>
<dbReference type="Proteomes" id="UP001165121">
    <property type="component" value="Unassembled WGS sequence"/>
</dbReference>
<dbReference type="OrthoDB" id="144279at2759"/>
<dbReference type="Pfam" id="PF00665">
    <property type="entry name" value="rve"/>
    <property type="match status" value="1"/>
</dbReference>
<organism evidence="3 4">
    <name type="scientific">Phytophthora fragariaefolia</name>
    <dbReference type="NCBI Taxonomy" id="1490495"/>
    <lineage>
        <taxon>Eukaryota</taxon>
        <taxon>Sar</taxon>
        <taxon>Stramenopiles</taxon>
        <taxon>Oomycota</taxon>
        <taxon>Peronosporomycetes</taxon>
        <taxon>Peronosporales</taxon>
        <taxon>Peronosporaceae</taxon>
        <taxon>Phytophthora</taxon>
    </lineage>
</organism>
<proteinExistence type="predicted"/>